<keyword evidence="1" id="KW-1133">Transmembrane helix</keyword>
<feature type="transmembrane region" description="Helical" evidence="1">
    <location>
        <begin position="170"/>
        <end position="193"/>
    </location>
</feature>
<dbReference type="SUPFAM" id="SSF50242">
    <property type="entry name" value="TIMP-like"/>
    <property type="match status" value="1"/>
</dbReference>
<gene>
    <name evidence="3" type="ORF">C6V83_05575</name>
</gene>
<dbReference type="KEGG" id="git:C6V83_05575"/>
<accession>A0A2S0KDS0</accession>
<protein>
    <recommendedName>
        <fullName evidence="5">Tissue inhibitor of metalloproteinase</fullName>
    </recommendedName>
</protein>
<feature type="chain" id="PRO_5015515135" description="Tissue inhibitor of metalloproteinase" evidence="2">
    <location>
        <begin position="38"/>
        <end position="199"/>
    </location>
</feature>
<name>A0A2S0KDS0_9ACTN</name>
<dbReference type="Proteomes" id="UP000239814">
    <property type="component" value="Chromosome"/>
</dbReference>
<organism evidence="3 4">
    <name type="scientific">Gordonia iterans</name>
    <dbReference type="NCBI Taxonomy" id="1004901"/>
    <lineage>
        <taxon>Bacteria</taxon>
        <taxon>Bacillati</taxon>
        <taxon>Actinomycetota</taxon>
        <taxon>Actinomycetes</taxon>
        <taxon>Mycobacteriales</taxon>
        <taxon>Gordoniaceae</taxon>
        <taxon>Gordonia</taxon>
    </lineage>
</organism>
<feature type="signal peptide" evidence="2">
    <location>
        <begin position="1"/>
        <end position="37"/>
    </location>
</feature>
<keyword evidence="2" id="KW-0732">Signal</keyword>
<keyword evidence="4" id="KW-1185">Reference proteome</keyword>
<dbReference type="Gene3D" id="2.40.50.120">
    <property type="match status" value="1"/>
</dbReference>
<sequence length="199" mass="20286">MDTGGVVRVIRRISAAAVACVLTVLSASFLAPGTVCACSCAPYDAAEVAANAAVIVVGTPVESRDGRYGQQYVVQVDRSYKHAVPRTITVGTGTGGGDCGMSMEIGDRRLLVLSGGSIHDDVPSSDWYAWLCTNLGGDDVLTYAGAPLEPLPGAGPQVPGEGADGLSEGALTGIVLGSVGGVVVLTAAGWLLVRRSRRR</sequence>
<keyword evidence="1" id="KW-0812">Transmembrane</keyword>
<evidence type="ECO:0000313" key="3">
    <source>
        <dbReference type="EMBL" id="AVL99829.1"/>
    </source>
</evidence>
<evidence type="ECO:0008006" key="5">
    <source>
        <dbReference type="Google" id="ProtNLM"/>
    </source>
</evidence>
<keyword evidence="1" id="KW-0472">Membrane</keyword>
<evidence type="ECO:0000313" key="4">
    <source>
        <dbReference type="Proteomes" id="UP000239814"/>
    </source>
</evidence>
<evidence type="ECO:0000256" key="2">
    <source>
        <dbReference type="SAM" id="SignalP"/>
    </source>
</evidence>
<dbReference type="AlphaFoldDB" id="A0A2S0KDS0"/>
<evidence type="ECO:0000256" key="1">
    <source>
        <dbReference type="SAM" id="Phobius"/>
    </source>
</evidence>
<reference evidence="3 4" key="1">
    <citation type="submission" date="2018-03" db="EMBL/GenBank/DDBJ databases">
        <title>Characteristics and genome of n-alkane degrading marine bacteria Gordonia iterans isolated from crude oil contaminated in Tae-an, South Korea.</title>
        <authorList>
            <person name="Lee S.-S."/>
            <person name="Kim H."/>
        </authorList>
    </citation>
    <scope>NUCLEOTIDE SEQUENCE [LARGE SCALE GENOMIC DNA]</scope>
    <source>
        <strain evidence="3 4">Co17</strain>
    </source>
</reference>
<proteinExistence type="predicted"/>
<dbReference type="EMBL" id="CP027433">
    <property type="protein sequence ID" value="AVL99829.1"/>
    <property type="molecule type" value="Genomic_DNA"/>
</dbReference>
<dbReference type="InterPro" id="IPR008993">
    <property type="entry name" value="TIMP-like_OB-fold"/>
</dbReference>